<protein>
    <submittedName>
        <fullName evidence="1">Uncharacterized protein</fullName>
    </submittedName>
</protein>
<accession>A0A9P4NU15</accession>
<dbReference type="Proteomes" id="UP000800235">
    <property type="component" value="Unassembled WGS sequence"/>
</dbReference>
<evidence type="ECO:0000313" key="2">
    <source>
        <dbReference type="Proteomes" id="UP000800235"/>
    </source>
</evidence>
<keyword evidence="2" id="KW-1185">Reference proteome</keyword>
<dbReference type="AlphaFoldDB" id="A0A9P4NU15"/>
<dbReference type="EMBL" id="MU007033">
    <property type="protein sequence ID" value="KAF2431279.1"/>
    <property type="molecule type" value="Genomic_DNA"/>
</dbReference>
<evidence type="ECO:0000313" key="1">
    <source>
        <dbReference type="EMBL" id="KAF2431279.1"/>
    </source>
</evidence>
<reference evidence="1" key="1">
    <citation type="journal article" date="2020" name="Stud. Mycol.">
        <title>101 Dothideomycetes genomes: a test case for predicting lifestyles and emergence of pathogens.</title>
        <authorList>
            <person name="Haridas S."/>
            <person name="Albert R."/>
            <person name="Binder M."/>
            <person name="Bloem J."/>
            <person name="Labutti K."/>
            <person name="Salamov A."/>
            <person name="Andreopoulos B."/>
            <person name="Baker S."/>
            <person name="Barry K."/>
            <person name="Bills G."/>
            <person name="Bluhm B."/>
            <person name="Cannon C."/>
            <person name="Castanera R."/>
            <person name="Culley D."/>
            <person name="Daum C."/>
            <person name="Ezra D."/>
            <person name="Gonzalez J."/>
            <person name="Henrissat B."/>
            <person name="Kuo A."/>
            <person name="Liang C."/>
            <person name="Lipzen A."/>
            <person name="Lutzoni F."/>
            <person name="Magnuson J."/>
            <person name="Mondo S."/>
            <person name="Nolan M."/>
            <person name="Ohm R."/>
            <person name="Pangilinan J."/>
            <person name="Park H.-J."/>
            <person name="Ramirez L."/>
            <person name="Alfaro M."/>
            <person name="Sun H."/>
            <person name="Tritt A."/>
            <person name="Yoshinaga Y."/>
            <person name="Zwiers L.-H."/>
            <person name="Turgeon B."/>
            <person name="Goodwin S."/>
            <person name="Spatafora J."/>
            <person name="Crous P."/>
            <person name="Grigoriev I."/>
        </authorList>
    </citation>
    <scope>NUCLEOTIDE SEQUENCE</scope>
    <source>
        <strain evidence="1">CBS 130266</strain>
    </source>
</reference>
<comment type="caution">
    <text evidence="1">The sequence shown here is derived from an EMBL/GenBank/DDBJ whole genome shotgun (WGS) entry which is preliminary data.</text>
</comment>
<organism evidence="1 2">
    <name type="scientific">Tothia fuscella</name>
    <dbReference type="NCBI Taxonomy" id="1048955"/>
    <lineage>
        <taxon>Eukaryota</taxon>
        <taxon>Fungi</taxon>
        <taxon>Dikarya</taxon>
        <taxon>Ascomycota</taxon>
        <taxon>Pezizomycotina</taxon>
        <taxon>Dothideomycetes</taxon>
        <taxon>Pleosporomycetidae</taxon>
        <taxon>Venturiales</taxon>
        <taxon>Cylindrosympodiaceae</taxon>
        <taxon>Tothia</taxon>
    </lineage>
</organism>
<sequence length="141" mass="15969">MSPAASSTTTSTTTGIAQTVFPHDVEGIKTAFEDAGLKCCYHTIKDPVRRINDYKRITRIRGVQPWELMAAEFRPLNFGYFHLRILSEMAGLLQNRTDRLTFVKQIIADKLSLRGTRSGPLQQIELRVVVEGLKQSRVQFC</sequence>
<proteinExistence type="predicted"/>
<gene>
    <name evidence="1" type="ORF">EJ08DRAFT_733506</name>
</gene>
<name>A0A9P4NU15_9PEZI</name>